<evidence type="ECO:0000313" key="12">
    <source>
        <dbReference type="EMBL" id="SEM41629.1"/>
    </source>
</evidence>
<keyword evidence="8 10" id="KW-0472">Membrane</keyword>
<evidence type="ECO:0000256" key="2">
    <source>
        <dbReference type="ARBA" id="ARBA00022448"/>
    </source>
</evidence>
<feature type="transmembrane region" description="Helical" evidence="10">
    <location>
        <begin position="221"/>
        <end position="251"/>
    </location>
</feature>
<evidence type="ECO:0000256" key="6">
    <source>
        <dbReference type="ARBA" id="ARBA00023053"/>
    </source>
</evidence>
<feature type="transmembrane region" description="Helical" evidence="10">
    <location>
        <begin position="151"/>
        <end position="170"/>
    </location>
</feature>
<feature type="domain" description="Cation/H+ exchanger transmembrane" evidence="11">
    <location>
        <begin position="11"/>
        <end position="398"/>
    </location>
</feature>
<reference evidence="12 13" key="1">
    <citation type="submission" date="2016-10" db="EMBL/GenBank/DDBJ databases">
        <authorList>
            <person name="Varghese N."/>
            <person name="Submissions S."/>
        </authorList>
    </citation>
    <scope>NUCLEOTIDE SEQUENCE [LARGE SCALE GENOMIC DNA]</scope>
    <source>
        <strain evidence="12 13">WC1T17</strain>
    </source>
</reference>
<dbReference type="InterPro" id="IPR018422">
    <property type="entry name" value="Cation/H_exchanger_CPA1"/>
</dbReference>
<keyword evidence="6" id="KW-0915">Sodium</keyword>
<feature type="transmembrane region" description="Helical" evidence="10">
    <location>
        <begin position="25"/>
        <end position="44"/>
    </location>
</feature>
<keyword evidence="2" id="KW-0813">Transport</keyword>
<evidence type="ECO:0000256" key="5">
    <source>
        <dbReference type="ARBA" id="ARBA00022989"/>
    </source>
</evidence>
<feature type="transmembrane region" description="Helical" evidence="10">
    <location>
        <begin position="280"/>
        <end position="298"/>
    </location>
</feature>
<keyword evidence="9" id="KW-0739">Sodium transport</keyword>
<dbReference type="PANTHER" id="PTHR10110">
    <property type="entry name" value="SODIUM/HYDROGEN EXCHANGER"/>
    <property type="match status" value="1"/>
</dbReference>
<dbReference type="Pfam" id="PF00999">
    <property type="entry name" value="Na_H_Exchanger"/>
    <property type="match status" value="1"/>
</dbReference>
<keyword evidence="4 10" id="KW-0812">Transmembrane</keyword>
<evidence type="ECO:0000256" key="3">
    <source>
        <dbReference type="ARBA" id="ARBA00022475"/>
    </source>
</evidence>
<evidence type="ECO:0000256" key="4">
    <source>
        <dbReference type="ARBA" id="ARBA00022692"/>
    </source>
</evidence>
<feature type="transmembrane region" description="Helical" evidence="10">
    <location>
        <begin position="83"/>
        <end position="107"/>
    </location>
</feature>
<proteinExistence type="predicted"/>
<keyword evidence="5 10" id="KW-1133">Transmembrane helix</keyword>
<dbReference type="PANTHER" id="PTHR10110:SF86">
    <property type="entry name" value="SODIUM_HYDROGEN EXCHANGER 7"/>
    <property type="match status" value="1"/>
</dbReference>
<accession>A0ABY1A9R8</accession>
<sequence>MLLSTTILLLTACISSIISNYLAKISINYISLLLGVGLALIPFFNSKIESFETELFMIGIVAPLLYLEGQTTRLRNVRDNLKAIILVAIVLVVITAVITGFITSMVLKVTLPLAFLLAACATPTDATAGESVREGLIMPFKVDKALKMESLFNDATGLVLMDTMLLWFVQGKINYSKSLQELVFALVGGIVFGMFSAVVVISFRQGLARNVRYSSAAAQNILFLITPFIIYGIAEKIHVSGIIAVVCVGLLQNSESIRSRFVNPSQFHDGLRLMDMIQEILNNMVFVILGVTLVRIFNPHTAPFLMKGSYLWLAGGCLMYLLTCMCRYLFFRIERNSAKDSLAFALGGVHGAVTLALVFSISEKSIGSYNFSLLVLAETVYVLLSMLVPTVVFPFILERGLNQKEIKQKMLFLRNEMNKRGVKEVEQMYLPPQVKYRVLYDLRDQNNTNDLKSFWRVLLVSARYPDITPEQKELHMRALLHVFEVEKEFLDEMSQVEHMQSYVYQLYDDLLLSESILIKMTSKMED</sequence>
<protein>
    <submittedName>
        <fullName evidence="12">Sodium/proton antiporter, CPA1 family</fullName>
    </submittedName>
</protein>
<evidence type="ECO:0000256" key="8">
    <source>
        <dbReference type="ARBA" id="ARBA00023136"/>
    </source>
</evidence>
<evidence type="ECO:0000256" key="7">
    <source>
        <dbReference type="ARBA" id="ARBA00023065"/>
    </source>
</evidence>
<feature type="transmembrane region" description="Helical" evidence="10">
    <location>
        <begin position="310"/>
        <end position="330"/>
    </location>
</feature>
<feature type="transmembrane region" description="Helical" evidence="10">
    <location>
        <begin position="342"/>
        <end position="361"/>
    </location>
</feature>
<evidence type="ECO:0000313" key="13">
    <source>
        <dbReference type="Proteomes" id="UP000182089"/>
    </source>
</evidence>
<evidence type="ECO:0000256" key="10">
    <source>
        <dbReference type="SAM" id="Phobius"/>
    </source>
</evidence>
<organism evidence="12 13">
    <name type="scientific">Ligilactobacillus ruminis</name>
    <dbReference type="NCBI Taxonomy" id="1623"/>
    <lineage>
        <taxon>Bacteria</taxon>
        <taxon>Bacillati</taxon>
        <taxon>Bacillota</taxon>
        <taxon>Bacilli</taxon>
        <taxon>Lactobacillales</taxon>
        <taxon>Lactobacillaceae</taxon>
        <taxon>Ligilactobacillus</taxon>
    </lineage>
</organism>
<feature type="transmembrane region" description="Helical" evidence="10">
    <location>
        <begin position="373"/>
        <end position="397"/>
    </location>
</feature>
<name>A0ABY1A9R8_9LACO</name>
<keyword evidence="7" id="KW-0406">Ion transport</keyword>
<evidence type="ECO:0000256" key="9">
    <source>
        <dbReference type="ARBA" id="ARBA00023201"/>
    </source>
</evidence>
<feature type="transmembrane region" description="Helical" evidence="10">
    <location>
        <begin position="182"/>
        <end position="201"/>
    </location>
</feature>
<dbReference type="InterPro" id="IPR006153">
    <property type="entry name" value="Cation/H_exchanger_TM"/>
</dbReference>
<evidence type="ECO:0000259" key="11">
    <source>
        <dbReference type="Pfam" id="PF00999"/>
    </source>
</evidence>
<evidence type="ECO:0000256" key="1">
    <source>
        <dbReference type="ARBA" id="ARBA00004651"/>
    </source>
</evidence>
<keyword evidence="3" id="KW-1003">Cell membrane</keyword>
<gene>
    <name evidence="12" type="ORF">SAMN05216431_102144</name>
</gene>
<dbReference type="EMBL" id="FOCC01000002">
    <property type="protein sequence ID" value="SEM41629.1"/>
    <property type="molecule type" value="Genomic_DNA"/>
</dbReference>
<comment type="caution">
    <text evidence="12">The sequence shown here is derived from an EMBL/GenBank/DDBJ whole genome shotgun (WGS) entry which is preliminary data.</text>
</comment>
<dbReference type="Proteomes" id="UP000182089">
    <property type="component" value="Unassembled WGS sequence"/>
</dbReference>
<comment type="subcellular location">
    <subcellularLocation>
        <location evidence="1">Cell membrane</location>
        <topology evidence="1">Multi-pass membrane protein</topology>
    </subcellularLocation>
</comment>